<proteinExistence type="predicted"/>
<evidence type="ECO:0000256" key="4">
    <source>
        <dbReference type="ARBA" id="ARBA00023136"/>
    </source>
</evidence>
<comment type="subcellular location">
    <subcellularLocation>
        <location evidence="1">Membrane</location>
        <topology evidence="1">Multi-pass membrane protein</topology>
    </subcellularLocation>
</comment>
<gene>
    <name evidence="6" type="ORF">UFOPK2602_00227</name>
    <name evidence="7" type="ORF">UFOPK2806_01706</name>
    <name evidence="8" type="ORF">UFOPK4306_02413</name>
</gene>
<evidence type="ECO:0000313" key="8">
    <source>
        <dbReference type="EMBL" id="CAB5068484.1"/>
    </source>
</evidence>
<evidence type="ECO:0000256" key="3">
    <source>
        <dbReference type="ARBA" id="ARBA00022989"/>
    </source>
</evidence>
<dbReference type="Pfam" id="PF01040">
    <property type="entry name" value="UbiA"/>
    <property type="match status" value="1"/>
</dbReference>
<dbReference type="EMBL" id="CAFBQP010000144">
    <property type="protein sequence ID" value="CAB5068484.1"/>
    <property type="molecule type" value="Genomic_DNA"/>
</dbReference>
<dbReference type="InterPro" id="IPR050475">
    <property type="entry name" value="Prenyltransferase_related"/>
</dbReference>
<feature type="transmembrane region" description="Helical" evidence="5">
    <location>
        <begin position="107"/>
        <end position="126"/>
    </location>
</feature>
<evidence type="ECO:0000256" key="5">
    <source>
        <dbReference type="SAM" id="Phobius"/>
    </source>
</evidence>
<keyword evidence="4 5" id="KW-0472">Membrane</keyword>
<accession>A0A6J7UPX3</accession>
<dbReference type="GO" id="GO:0016765">
    <property type="term" value="F:transferase activity, transferring alkyl or aryl (other than methyl) groups"/>
    <property type="evidence" value="ECO:0007669"/>
    <property type="project" value="InterPro"/>
</dbReference>
<keyword evidence="2 5" id="KW-0812">Transmembrane</keyword>
<protein>
    <submittedName>
        <fullName evidence="8">Unannotated protein</fullName>
    </submittedName>
</protein>
<dbReference type="PANTHER" id="PTHR42723">
    <property type="entry name" value="CHLOROPHYLL SYNTHASE"/>
    <property type="match status" value="1"/>
</dbReference>
<evidence type="ECO:0000256" key="1">
    <source>
        <dbReference type="ARBA" id="ARBA00004141"/>
    </source>
</evidence>
<feature type="transmembrane region" description="Helical" evidence="5">
    <location>
        <begin position="272"/>
        <end position="291"/>
    </location>
</feature>
<dbReference type="NCBIfam" id="NF008978">
    <property type="entry name" value="PRK12324.1-4"/>
    <property type="match status" value="1"/>
</dbReference>
<keyword evidence="3 5" id="KW-1133">Transmembrane helix</keyword>
<dbReference type="InterPro" id="IPR000537">
    <property type="entry name" value="UbiA_prenyltransferase"/>
</dbReference>
<feature type="transmembrane region" description="Helical" evidence="5">
    <location>
        <begin position="133"/>
        <end position="154"/>
    </location>
</feature>
<dbReference type="CDD" id="cd13963">
    <property type="entry name" value="PT_UbiA_2"/>
    <property type="match status" value="1"/>
</dbReference>
<organism evidence="8">
    <name type="scientific">freshwater metagenome</name>
    <dbReference type="NCBI Taxonomy" id="449393"/>
    <lineage>
        <taxon>unclassified sequences</taxon>
        <taxon>metagenomes</taxon>
        <taxon>ecological metagenomes</taxon>
    </lineage>
</organism>
<evidence type="ECO:0000256" key="2">
    <source>
        <dbReference type="ARBA" id="ARBA00022692"/>
    </source>
</evidence>
<name>A0A6J7UPX3_9ZZZZ</name>
<feature type="transmembrane region" description="Helical" evidence="5">
    <location>
        <begin position="41"/>
        <end position="60"/>
    </location>
</feature>
<dbReference type="InterPro" id="IPR044878">
    <property type="entry name" value="UbiA_sf"/>
</dbReference>
<evidence type="ECO:0000313" key="6">
    <source>
        <dbReference type="EMBL" id="CAB4694776.1"/>
    </source>
</evidence>
<reference evidence="8" key="1">
    <citation type="submission" date="2020-05" db="EMBL/GenBank/DDBJ databases">
        <authorList>
            <person name="Chiriac C."/>
            <person name="Salcher M."/>
            <person name="Ghai R."/>
            <person name="Kavagutti S V."/>
        </authorList>
    </citation>
    <scope>NUCLEOTIDE SEQUENCE</scope>
</reference>
<sequence>MIRVLLKEARPKQWLKNVLVFAAPGAAGVLTQGAYLWRTVVVFVAFCLTASGTYFWNDIVDVEADRLHPKKSLRPVASGRISLPVARVVGTVLLASGIAASVGVWRWRAPLVLVIYVALTLAYSVFLRNRAVFDLVAVASGFVLRAIGGAVASGVYMSKWFLLCTMFGSLFIVTGKRYAELRELGGDAQSTRATMDTYTIPFLRLVLTVACGATLVAYCVWAFEAGTADPGPFPFYELSVAPMLVALLRYALVLETGRGGAPEEVFLQDRALQLVGLSWLVIFGLGVYLGHGVRA</sequence>
<dbReference type="PANTHER" id="PTHR42723:SF1">
    <property type="entry name" value="CHLOROPHYLL SYNTHASE, CHLOROPLASTIC"/>
    <property type="match status" value="1"/>
</dbReference>
<dbReference type="EMBL" id="CAEZYY010000025">
    <property type="protein sequence ID" value="CAB4761583.1"/>
    <property type="molecule type" value="Genomic_DNA"/>
</dbReference>
<dbReference type="GO" id="GO:0016020">
    <property type="term" value="C:membrane"/>
    <property type="evidence" value="ECO:0007669"/>
    <property type="project" value="UniProtKB-SubCell"/>
</dbReference>
<feature type="transmembrane region" description="Helical" evidence="5">
    <location>
        <begin position="200"/>
        <end position="223"/>
    </location>
</feature>
<dbReference type="EMBL" id="CAEZXX010000007">
    <property type="protein sequence ID" value="CAB4694776.1"/>
    <property type="molecule type" value="Genomic_DNA"/>
</dbReference>
<dbReference type="Gene3D" id="1.10.357.140">
    <property type="entry name" value="UbiA prenyltransferase"/>
    <property type="match status" value="1"/>
</dbReference>
<feature type="transmembrane region" description="Helical" evidence="5">
    <location>
        <begin position="81"/>
        <end position="101"/>
    </location>
</feature>
<dbReference type="AlphaFoldDB" id="A0A6J7UPX3"/>
<evidence type="ECO:0000313" key="7">
    <source>
        <dbReference type="EMBL" id="CAB4761583.1"/>
    </source>
</evidence>